<reference evidence="2 3" key="1">
    <citation type="submission" date="2018-03" db="EMBL/GenBank/DDBJ databases">
        <title>Genomic Encyclopedia of Archaeal and Bacterial Type Strains, Phase II (KMG-II): from individual species to whole genera.</title>
        <authorList>
            <person name="Goeker M."/>
        </authorList>
    </citation>
    <scope>NUCLEOTIDE SEQUENCE [LARGE SCALE GENOMIC DNA]</scope>
    <source>
        <strain evidence="2 3">DSM 27929</strain>
    </source>
</reference>
<organism evidence="2 3">
    <name type="scientific">Mongoliibacter ruber</name>
    <dbReference type="NCBI Taxonomy" id="1750599"/>
    <lineage>
        <taxon>Bacteria</taxon>
        <taxon>Pseudomonadati</taxon>
        <taxon>Bacteroidota</taxon>
        <taxon>Cytophagia</taxon>
        <taxon>Cytophagales</taxon>
        <taxon>Cyclobacteriaceae</taxon>
        <taxon>Mongoliibacter</taxon>
    </lineage>
</organism>
<comment type="caution">
    <text evidence="2">The sequence shown here is derived from an EMBL/GenBank/DDBJ whole genome shotgun (WGS) entry which is preliminary data.</text>
</comment>
<proteinExistence type="predicted"/>
<dbReference type="AlphaFoldDB" id="A0A2T0WNV2"/>
<accession>A0A2T0WNV2</accession>
<evidence type="ECO:0000313" key="3">
    <source>
        <dbReference type="Proteomes" id="UP000238157"/>
    </source>
</evidence>
<protein>
    <submittedName>
        <fullName evidence="2">Uncharacterized protein</fullName>
    </submittedName>
</protein>
<gene>
    <name evidence="2" type="ORF">CLW00_10427</name>
</gene>
<feature type="compositionally biased region" description="Low complexity" evidence="1">
    <location>
        <begin position="31"/>
        <end position="43"/>
    </location>
</feature>
<name>A0A2T0WNV2_9BACT</name>
<sequence>MSEDTHGGKFRQFPSSPIHQSTKLHKKDSPHTTTNPTFNSPTFAGASFNNLQPVPQFVNSSVHQFISSSVPLFISSPIRQFPSSSIHQFVNSPIHQFPSSPIPQFINSPVHQFISSSVRQTVQRRQPPHYHKPNN</sequence>
<evidence type="ECO:0000313" key="2">
    <source>
        <dbReference type="EMBL" id="PRY88376.1"/>
    </source>
</evidence>
<keyword evidence="3" id="KW-1185">Reference proteome</keyword>
<feature type="region of interest" description="Disordered" evidence="1">
    <location>
        <begin position="1"/>
        <end position="45"/>
    </location>
</feature>
<evidence type="ECO:0000256" key="1">
    <source>
        <dbReference type="SAM" id="MobiDB-lite"/>
    </source>
</evidence>
<dbReference type="Proteomes" id="UP000238157">
    <property type="component" value="Unassembled WGS sequence"/>
</dbReference>
<dbReference type="EMBL" id="PVTR01000004">
    <property type="protein sequence ID" value="PRY88376.1"/>
    <property type="molecule type" value="Genomic_DNA"/>
</dbReference>